<dbReference type="KEGG" id="ccl:Clocl_2473"/>
<accession>G8LZV8</accession>
<name>G8LZV8_ACECE</name>
<keyword evidence="5" id="KW-1185">Reference proteome</keyword>
<evidence type="ECO:0000256" key="3">
    <source>
        <dbReference type="SAM" id="SignalP"/>
    </source>
</evidence>
<feature type="compositionally biased region" description="Basic and acidic residues" evidence="2">
    <location>
        <begin position="45"/>
        <end position="58"/>
    </location>
</feature>
<evidence type="ECO:0000313" key="5">
    <source>
        <dbReference type="Proteomes" id="UP000005435"/>
    </source>
</evidence>
<feature type="chain" id="PRO_5003510958" evidence="3">
    <location>
        <begin position="27"/>
        <end position="179"/>
    </location>
</feature>
<keyword evidence="1" id="KW-0175">Coiled coil</keyword>
<dbReference type="HOGENOM" id="CLU_129185_0_0_9"/>
<dbReference type="EMBL" id="CP003065">
    <property type="protein sequence ID" value="AEV69048.1"/>
    <property type="molecule type" value="Genomic_DNA"/>
</dbReference>
<dbReference type="Proteomes" id="UP000005435">
    <property type="component" value="Chromosome"/>
</dbReference>
<evidence type="ECO:0000256" key="2">
    <source>
        <dbReference type="SAM" id="MobiDB-lite"/>
    </source>
</evidence>
<dbReference type="STRING" id="720554.Clocl_2473"/>
<dbReference type="AlphaFoldDB" id="G8LZV8"/>
<reference evidence="4 5" key="2">
    <citation type="journal article" date="2012" name="Stand. Genomic Sci.">
        <title>Complete Genome Sequence of Clostridium clariflavum DSM 19732.</title>
        <authorList>
            <person name="Izquierdo J.A."/>
            <person name="Goodwin L."/>
            <person name="Davenport K.W."/>
            <person name="Teshima H."/>
            <person name="Bruce D."/>
            <person name="Detter C."/>
            <person name="Tapia R."/>
            <person name="Han S."/>
            <person name="Land M."/>
            <person name="Hauser L."/>
            <person name="Jeffries C.D."/>
            <person name="Han J."/>
            <person name="Pitluck S."/>
            <person name="Nolan M."/>
            <person name="Chen A."/>
            <person name="Huntemann M."/>
            <person name="Mavromatis K."/>
            <person name="Mikhailova N."/>
            <person name="Liolios K."/>
            <person name="Woyke T."/>
            <person name="Lynd L.R."/>
        </authorList>
    </citation>
    <scope>NUCLEOTIDE SEQUENCE [LARGE SCALE GENOMIC DNA]</scope>
    <source>
        <strain evidence="5">DSM 19732 / NBRC 101661 / EBR45</strain>
    </source>
</reference>
<organism evidence="4 5">
    <name type="scientific">Acetivibrio clariflavus (strain DSM 19732 / NBRC 101661 / EBR45)</name>
    <name type="common">Clostridium clariflavum</name>
    <dbReference type="NCBI Taxonomy" id="720554"/>
    <lineage>
        <taxon>Bacteria</taxon>
        <taxon>Bacillati</taxon>
        <taxon>Bacillota</taxon>
        <taxon>Clostridia</taxon>
        <taxon>Eubacteriales</taxon>
        <taxon>Oscillospiraceae</taxon>
        <taxon>Acetivibrio</taxon>
    </lineage>
</organism>
<keyword evidence="3" id="KW-0732">Signal</keyword>
<feature type="compositionally biased region" description="Polar residues" evidence="2">
    <location>
        <begin position="31"/>
        <end position="44"/>
    </location>
</feature>
<evidence type="ECO:0000313" key="4">
    <source>
        <dbReference type="EMBL" id="AEV69048.1"/>
    </source>
</evidence>
<feature type="coiled-coil region" evidence="1">
    <location>
        <begin position="73"/>
        <end position="111"/>
    </location>
</feature>
<protein>
    <submittedName>
        <fullName evidence="4">Uncharacterized protein</fullName>
    </submittedName>
</protein>
<reference evidence="5" key="1">
    <citation type="submission" date="2011-12" db="EMBL/GenBank/DDBJ databases">
        <title>Complete sequence of Clostridium clariflavum DSM 19732.</title>
        <authorList>
            <consortium name="US DOE Joint Genome Institute"/>
            <person name="Lucas S."/>
            <person name="Han J."/>
            <person name="Lapidus A."/>
            <person name="Cheng J.-F."/>
            <person name="Goodwin L."/>
            <person name="Pitluck S."/>
            <person name="Peters L."/>
            <person name="Teshima H."/>
            <person name="Detter J.C."/>
            <person name="Han C."/>
            <person name="Tapia R."/>
            <person name="Land M."/>
            <person name="Hauser L."/>
            <person name="Kyrpides N."/>
            <person name="Ivanova N."/>
            <person name="Pagani I."/>
            <person name="Kitzmiller T."/>
            <person name="Lynd L."/>
            <person name="Izquierdo J."/>
            <person name="Woyke T."/>
        </authorList>
    </citation>
    <scope>NUCLEOTIDE SEQUENCE [LARGE SCALE GENOMIC DNA]</scope>
    <source>
        <strain evidence="5">DSM 19732 / NBRC 101661 / EBR45</strain>
    </source>
</reference>
<feature type="region of interest" description="Disordered" evidence="2">
    <location>
        <begin position="30"/>
        <end position="58"/>
    </location>
</feature>
<dbReference type="eggNOG" id="ENOG503317K">
    <property type="taxonomic scope" value="Bacteria"/>
</dbReference>
<gene>
    <name evidence="4" type="ordered locus">Clocl_2473</name>
</gene>
<sequence length="179" mass="20903" precursor="true">MLKMKILRILLTLVLTVNIFSAAAFAVPTEPKTTNPINTEQNNKNSEKGMHHEEKKCKDKKCKDECIDPIKSLKEKKEAILKLEKEGKISKEKAEKKIKEIDSRIKEFEEFNKLSVEQKRAKLIEKFKGVMAEKVKEGKISQEKADELINEYTKKVQEWDGKGIPRFYHKSRDKKIKDR</sequence>
<feature type="signal peptide" evidence="3">
    <location>
        <begin position="1"/>
        <end position="26"/>
    </location>
</feature>
<proteinExistence type="predicted"/>
<evidence type="ECO:0000256" key="1">
    <source>
        <dbReference type="SAM" id="Coils"/>
    </source>
</evidence>